<dbReference type="EMBL" id="DXCC01000032">
    <property type="protein sequence ID" value="HIZ15906.1"/>
    <property type="molecule type" value="Genomic_DNA"/>
</dbReference>
<evidence type="ECO:0000256" key="1">
    <source>
        <dbReference type="ARBA" id="ARBA00007583"/>
    </source>
</evidence>
<sequence>MTASPTDIDVVIAWVDGDDPVHRAKRARYAGRPEIARDDVGGDTRFVSTGEIYYCVASIVRFAPFVRRIFIVTDGQDPHADAFVARHFPDCRIPIEVVDHTVLFAGYETCLPTFNSLSIETMLWRIPGLSEHFVYFNDDVFVAAPLHPEDWFDPRGRAVCYGTPFSSLLARLLRTVKPRRNGQCPFGHKDAMLNAADLLGRPFFFHFHHTPLAQRRSVLADYFTTHPEALVANMRPRFREPHQFNPQELCYLLGVRADKCVLRSPKGRTLFLKPAADRTGYMERKLIQADRMDHLLFGCINSLEQAPEADRQRFVDWMARRIGIDFSMN</sequence>
<proteinExistence type="inferred from homology"/>
<dbReference type="GO" id="GO:0000271">
    <property type="term" value="P:polysaccharide biosynthetic process"/>
    <property type="evidence" value="ECO:0007669"/>
    <property type="project" value="UniProtKB-KW"/>
</dbReference>
<dbReference type="AlphaFoldDB" id="A0A9D2DF23"/>
<feature type="domain" description="Stealth protein CR1 conserved region 1" evidence="5">
    <location>
        <begin position="7"/>
        <end position="31"/>
    </location>
</feature>
<organism evidence="6 7">
    <name type="scientific">Candidatus Tidjanibacter faecipullorum</name>
    <dbReference type="NCBI Taxonomy" id="2838766"/>
    <lineage>
        <taxon>Bacteria</taxon>
        <taxon>Pseudomonadati</taxon>
        <taxon>Bacteroidota</taxon>
        <taxon>Bacteroidia</taxon>
        <taxon>Bacteroidales</taxon>
        <taxon>Rikenellaceae</taxon>
        <taxon>Tidjanibacter</taxon>
    </lineage>
</organism>
<dbReference type="InterPro" id="IPR047141">
    <property type="entry name" value="Stealth"/>
</dbReference>
<evidence type="ECO:0000256" key="3">
    <source>
        <dbReference type="ARBA" id="ARBA00023169"/>
    </source>
</evidence>
<evidence type="ECO:0000313" key="6">
    <source>
        <dbReference type="EMBL" id="HIZ15906.1"/>
    </source>
</evidence>
<dbReference type="PANTHER" id="PTHR24045">
    <property type="match status" value="1"/>
</dbReference>
<dbReference type="InterPro" id="IPR031358">
    <property type="entry name" value="Stealth_CR1"/>
</dbReference>
<evidence type="ECO:0000259" key="4">
    <source>
        <dbReference type="Pfam" id="PF11380"/>
    </source>
</evidence>
<dbReference type="GO" id="GO:0016772">
    <property type="term" value="F:transferase activity, transferring phosphorus-containing groups"/>
    <property type="evidence" value="ECO:0007669"/>
    <property type="project" value="InterPro"/>
</dbReference>
<feature type="domain" description="Stealth protein CR2 conserved region 2" evidence="4">
    <location>
        <begin position="45"/>
        <end position="156"/>
    </location>
</feature>
<evidence type="ECO:0000313" key="7">
    <source>
        <dbReference type="Proteomes" id="UP000824014"/>
    </source>
</evidence>
<dbReference type="Proteomes" id="UP000824014">
    <property type="component" value="Unassembled WGS sequence"/>
</dbReference>
<dbReference type="Pfam" id="PF11380">
    <property type="entry name" value="Stealth_CR2"/>
    <property type="match status" value="1"/>
</dbReference>
<comment type="caution">
    <text evidence="6">The sequence shown here is derived from an EMBL/GenBank/DDBJ whole genome shotgun (WGS) entry which is preliminary data.</text>
</comment>
<gene>
    <name evidence="6" type="ORF">H9816_08395</name>
</gene>
<protein>
    <submittedName>
        <fullName evidence="6">Stealth CR1 domain-containing protein</fullName>
    </submittedName>
</protein>
<accession>A0A9D2DF23</accession>
<evidence type="ECO:0000256" key="2">
    <source>
        <dbReference type="ARBA" id="ARBA00022679"/>
    </source>
</evidence>
<evidence type="ECO:0000259" key="5">
    <source>
        <dbReference type="Pfam" id="PF17101"/>
    </source>
</evidence>
<dbReference type="PANTHER" id="PTHR24045:SF0">
    <property type="entry name" value="N-ACETYLGLUCOSAMINE-1-PHOSPHOTRANSFERASE SUBUNITS ALPHA_BETA"/>
    <property type="match status" value="1"/>
</dbReference>
<dbReference type="InterPro" id="IPR021520">
    <property type="entry name" value="Stealth_CR2"/>
</dbReference>
<keyword evidence="2" id="KW-0808">Transferase</keyword>
<reference evidence="6" key="2">
    <citation type="submission" date="2021-04" db="EMBL/GenBank/DDBJ databases">
        <authorList>
            <person name="Gilroy R."/>
        </authorList>
    </citation>
    <scope>NUCLEOTIDE SEQUENCE</scope>
    <source>
        <strain evidence="6">ChiHjej11B10-19426</strain>
    </source>
</reference>
<dbReference type="Pfam" id="PF17101">
    <property type="entry name" value="Stealth_CR1"/>
    <property type="match status" value="1"/>
</dbReference>
<name>A0A9D2DF23_9BACT</name>
<keyword evidence="3" id="KW-0270">Exopolysaccharide synthesis</keyword>
<comment type="similarity">
    <text evidence="1">Belongs to the stealth family.</text>
</comment>
<reference evidence="6" key="1">
    <citation type="journal article" date="2021" name="PeerJ">
        <title>Extensive microbial diversity within the chicken gut microbiome revealed by metagenomics and culture.</title>
        <authorList>
            <person name="Gilroy R."/>
            <person name="Ravi A."/>
            <person name="Getino M."/>
            <person name="Pursley I."/>
            <person name="Horton D.L."/>
            <person name="Alikhan N.F."/>
            <person name="Baker D."/>
            <person name="Gharbi K."/>
            <person name="Hall N."/>
            <person name="Watson M."/>
            <person name="Adriaenssens E.M."/>
            <person name="Foster-Nyarko E."/>
            <person name="Jarju S."/>
            <person name="Secka A."/>
            <person name="Antonio M."/>
            <person name="Oren A."/>
            <person name="Chaudhuri R.R."/>
            <person name="La Ragione R."/>
            <person name="Hildebrand F."/>
            <person name="Pallen M.J."/>
        </authorList>
    </citation>
    <scope>NUCLEOTIDE SEQUENCE</scope>
    <source>
        <strain evidence="6">ChiHjej11B10-19426</strain>
    </source>
</reference>